<proteinExistence type="predicted"/>
<dbReference type="InterPro" id="IPR043767">
    <property type="entry name" value="DUF5713"/>
</dbReference>
<evidence type="ECO:0000313" key="2">
    <source>
        <dbReference type="Proteomes" id="UP000319732"/>
    </source>
</evidence>
<dbReference type="OrthoDB" id="8795357at2"/>
<dbReference type="EMBL" id="VHSG01000029">
    <property type="protein sequence ID" value="TQV68196.1"/>
    <property type="molecule type" value="Genomic_DNA"/>
</dbReference>
<sequence length="112" mass="12966">MRVANEKISSYKFLDEMYRDGYFPNNLVDKGRGILLELCLEIEKKRPVSPAEVYKLTHTATEKFNRLALEFEAQGSEIETAARENIGMDIEFILKAYGYDLDLEEAIAPRNW</sequence>
<accession>A0A545STA8</accession>
<dbReference type="Proteomes" id="UP000319732">
    <property type="component" value="Unassembled WGS sequence"/>
</dbReference>
<evidence type="ECO:0000313" key="1">
    <source>
        <dbReference type="EMBL" id="TQV68196.1"/>
    </source>
</evidence>
<keyword evidence="2" id="KW-1185">Reference proteome</keyword>
<name>A0A545STA8_9GAMM</name>
<comment type="caution">
    <text evidence="1">The sequence shown here is derived from an EMBL/GenBank/DDBJ whole genome shotgun (WGS) entry which is preliminary data.</text>
</comment>
<dbReference type="Pfam" id="PF18977">
    <property type="entry name" value="DUF5713"/>
    <property type="match status" value="1"/>
</dbReference>
<gene>
    <name evidence="1" type="ORF">FKG94_24075</name>
</gene>
<protein>
    <submittedName>
        <fullName evidence="1">Uncharacterized protein</fullName>
    </submittedName>
</protein>
<organism evidence="1 2">
    <name type="scientific">Exilibacterium tricleocarpae</name>
    <dbReference type="NCBI Taxonomy" id="2591008"/>
    <lineage>
        <taxon>Bacteria</taxon>
        <taxon>Pseudomonadati</taxon>
        <taxon>Pseudomonadota</taxon>
        <taxon>Gammaproteobacteria</taxon>
        <taxon>Cellvibrionales</taxon>
        <taxon>Cellvibrionaceae</taxon>
        <taxon>Exilibacterium</taxon>
    </lineage>
</organism>
<dbReference type="AlphaFoldDB" id="A0A545STA8"/>
<reference evidence="1 2" key="1">
    <citation type="submission" date="2019-06" db="EMBL/GenBank/DDBJ databases">
        <title>Whole genome sequence for Cellvibrionaceae sp. R142.</title>
        <authorList>
            <person name="Wang G."/>
        </authorList>
    </citation>
    <scope>NUCLEOTIDE SEQUENCE [LARGE SCALE GENOMIC DNA]</scope>
    <source>
        <strain evidence="1 2">R142</strain>
    </source>
</reference>